<accession>A0ABN8Q0Q0</accession>
<comment type="caution">
    <text evidence="1">The sequence shown here is derived from an EMBL/GenBank/DDBJ whole genome shotgun (WGS) entry which is preliminary data.</text>
</comment>
<evidence type="ECO:0000313" key="2">
    <source>
        <dbReference type="Proteomes" id="UP001159405"/>
    </source>
</evidence>
<proteinExistence type="predicted"/>
<dbReference type="EMBL" id="CALNXK010000094">
    <property type="protein sequence ID" value="CAH3152766.1"/>
    <property type="molecule type" value="Genomic_DNA"/>
</dbReference>
<sequence>MTVISDWIKTELHGLGNMNVCRSAEMTDSKIGKSRIKNSFKVFCKRWIDELPDTTMVFKSLKWIKTFALHQNLGVECKGQISPHYLKSSHCRSFGDMKYRIKNQSPPTMKRRVAYLLQLEGESPGLGQRQKVQIF</sequence>
<name>A0ABN8Q0Q0_9CNID</name>
<keyword evidence="2" id="KW-1185">Reference proteome</keyword>
<gene>
    <name evidence="1" type="ORF">PLOB_00049264</name>
</gene>
<evidence type="ECO:0000313" key="1">
    <source>
        <dbReference type="EMBL" id="CAH3152766.1"/>
    </source>
</evidence>
<organism evidence="1 2">
    <name type="scientific">Porites lobata</name>
    <dbReference type="NCBI Taxonomy" id="104759"/>
    <lineage>
        <taxon>Eukaryota</taxon>
        <taxon>Metazoa</taxon>
        <taxon>Cnidaria</taxon>
        <taxon>Anthozoa</taxon>
        <taxon>Hexacorallia</taxon>
        <taxon>Scleractinia</taxon>
        <taxon>Fungiina</taxon>
        <taxon>Poritidae</taxon>
        <taxon>Porites</taxon>
    </lineage>
</organism>
<dbReference type="Proteomes" id="UP001159405">
    <property type="component" value="Unassembled WGS sequence"/>
</dbReference>
<protein>
    <submittedName>
        <fullName evidence="1">Uncharacterized protein</fullName>
    </submittedName>
</protein>
<reference evidence="1 2" key="1">
    <citation type="submission" date="2022-05" db="EMBL/GenBank/DDBJ databases">
        <authorList>
            <consortium name="Genoscope - CEA"/>
            <person name="William W."/>
        </authorList>
    </citation>
    <scope>NUCLEOTIDE SEQUENCE [LARGE SCALE GENOMIC DNA]</scope>
</reference>